<evidence type="ECO:0000256" key="3">
    <source>
        <dbReference type="ARBA" id="ARBA00022803"/>
    </source>
</evidence>
<name>A0A917CSJ5_9GAMM</name>
<evidence type="ECO:0000256" key="2">
    <source>
        <dbReference type="ARBA" id="ARBA00022748"/>
    </source>
</evidence>
<evidence type="ECO:0000256" key="5">
    <source>
        <dbReference type="SAM" id="Phobius"/>
    </source>
</evidence>
<dbReference type="PROSITE" id="PS50005">
    <property type="entry name" value="TPR"/>
    <property type="match status" value="1"/>
</dbReference>
<keyword evidence="9" id="KW-1185">Reference proteome</keyword>
<keyword evidence="2" id="KW-0201">Cytochrome c-type biogenesis</keyword>
<reference evidence="8" key="1">
    <citation type="journal article" date="2014" name="Int. J. Syst. Evol. Microbiol.">
        <title>Complete genome sequence of Corynebacterium casei LMG S-19264T (=DSM 44701T), isolated from a smear-ripened cheese.</title>
        <authorList>
            <consortium name="US DOE Joint Genome Institute (JGI-PGF)"/>
            <person name="Walter F."/>
            <person name="Albersmeier A."/>
            <person name="Kalinowski J."/>
            <person name="Ruckert C."/>
        </authorList>
    </citation>
    <scope>NUCLEOTIDE SEQUENCE</scope>
    <source>
        <strain evidence="8">CGMCC 1.12181</strain>
    </source>
</reference>
<dbReference type="Pfam" id="PF23892">
    <property type="entry name" value="Ig_CycH"/>
    <property type="match status" value="1"/>
</dbReference>
<dbReference type="AlphaFoldDB" id="A0A917CSJ5"/>
<dbReference type="Proteomes" id="UP000605253">
    <property type="component" value="Unassembled WGS sequence"/>
</dbReference>
<dbReference type="InterPro" id="IPR019734">
    <property type="entry name" value="TPR_rpt"/>
</dbReference>
<evidence type="ECO:0000259" key="7">
    <source>
        <dbReference type="Pfam" id="PF23914"/>
    </source>
</evidence>
<proteinExistence type="predicted"/>
<dbReference type="InterPro" id="IPR051263">
    <property type="entry name" value="C-type_cytochrome_biogenesis"/>
</dbReference>
<evidence type="ECO:0000313" key="9">
    <source>
        <dbReference type="Proteomes" id="UP000605253"/>
    </source>
</evidence>
<dbReference type="InterPro" id="IPR056413">
    <property type="entry name" value="TPR_CcmH_CycH"/>
</dbReference>
<feature type="domain" description="Cytochrome c-type biogenesis protein H TPR" evidence="7">
    <location>
        <begin position="99"/>
        <end position="222"/>
    </location>
</feature>
<sequence length="372" mass="41737">MTPWLIYASITLFIGLLFGWLLWRQNKASQKKWLFNKIKTDPVRKDDYINALNKLDQQQTHSSKTTVWLLLALIPATLLLNTYLFPKQTQQSQQPPSLEEALTQLEQSLQKNPNDIEGQMLYGSAMMRMQNFEAAVNAFKKANTLAPNNANILTELAEAVAFKNNTGSFLGEPQKYINQALAADPNHQKALWLQGIIAYEQQDYIQAENVWTVLIQKISDDQVKATIIKQINQARSQQNKSPLNTTDLIPGKGSTQSDSETPIYHIVIDADAMIKNQQFPATTRVFVSAKSPTGPAMPVAAIDLAPPFTWPLNVELSNQHNLTPQRQLSDFEQLIFSARLSVSGDAGVSNYRSEEVLLTADNNRANLKLNEQ</sequence>
<evidence type="ECO:0000259" key="6">
    <source>
        <dbReference type="Pfam" id="PF23892"/>
    </source>
</evidence>
<feature type="transmembrane region" description="Helical" evidence="5">
    <location>
        <begin position="67"/>
        <end position="85"/>
    </location>
</feature>
<gene>
    <name evidence="8" type="ORF">GCM10011365_16060</name>
</gene>
<evidence type="ECO:0008006" key="10">
    <source>
        <dbReference type="Google" id="ProtNLM"/>
    </source>
</evidence>
<keyword evidence="5" id="KW-0472">Membrane</keyword>
<organism evidence="8 9">
    <name type="scientific">Marinicella pacifica</name>
    <dbReference type="NCBI Taxonomy" id="1171543"/>
    <lineage>
        <taxon>Bacteria</taxon>
        <taxon>Pseudomonadati</taxon>
        <taxon>Pseudomonadota</taxon>
        <taxon>Gammaproteobacteria</taxon>
        <taxon>Lysobacterales</taxon>
        <taxon>Marinicellaceae</taxon>
        <taxon>Marinicella</taxon>
    </lineage>
</organism>
<accession>A0A917CSJ5</accession>
<dbReference type="Pfam" id="PF23914">
    <property type="entry name" value="TPR_CcmH_CycH"/>
    <property type="match status" value="1"/>
</dbReference>
<dbReference type="SUPFAM" id="SSF48452">
    <property type="entry name" value="TPR-like"/>
    <property type="match status" value="1"/>
</dbReference>
<feature type="transmembrane region" description="Helical" evidence="5">
    <location>
        <begin position="6"/>
        <end position="23"/>
    </location>
</feature>
<dbReference type="PANTHER" id="PTHR47870:SF1">
    <property type="entry name" value="CYTOCHROME C-TYPE BIOGENESIS PROTEIN CCMH"/>
    <property type="match status" value="1"/>
</dbReference>
<feature type="domain" description="Cytochrome c-type biogenesis protein H Ig-like" evidence="6">
    <location>
        <begin position="277"/>
        <end position="348"/>
    </location>
</feature>
<protein>
    <recommendedName>
        <fullName evidence="10">Cytochrome c-type biogenesis protein CcmH</fullName>
    </recommendedName>
</protein>
<keyword evidence="5" id="KW-0812">Transmembrane</keyword>
<dbReference type="InterPro" id="IPR011990">
    <property type="entry name" value="TPR-like_helical_dom_sf"/>
</dbReference>
<evidence type="ECO:0000313" key="8">
    <source>
        <dbReference type="EMBL" id="GGF95499.1"/>
    </source>
</evidence>
<evidence type="ECO:0000256" key="1">
    <source>
        <dbReference type="ARBA" id="ARBA00022737"/>
    </source>
</evidence>
<feature type="repeat" description="TPR" evidence="4">
    <location>
        <begin position="116"/>
        <end position="149"/>
    </location>
</feature>
<reference evidence="8" key="2">
    <citation type="submission" date="2020-09" db="EMBL/GenBank/DDBJ databases">
        <authorList>
            <person name="Sun Q."/>
            <person name="Zhou Y."/>
        </authorList>
    </citation>
    <scope>NUCLEOTIDE SEQUENCE</scope>
    <source>
        <strain evidence="8">CGMCC 1.12181</strain>
    </source>
</reference>
<dbReference type="EMBL" id="BMEO01000006">
    <property type="protein sequence ID" value="GGF95499.1"/>
    <property type="molecule type" value="Genomic_DNA"/>
</dbReference>
<evidence type="ECO:0000256" key="4">
    <source>
        <dbReference type="PROSITE-ProRule" id="PRU00339"/>
    </source>
</evidence>
<keyword evidence="5" id="KW-1133">Transmembrane helix</keyword>
<dbReference type="GO" id="GO:0017004">
    <property type="term" value="P:cytochrome complex assembly"/>
    <property type="evidence" value="ECO:0007669"/>
    <property type="project" value="UniProtKB-KW"/>
</dbReference>
<comment type="caution">
    <text evidence="8">The sequence shown here is derived from an EMBL/GenBank/DDBJ whole genome shotgun (WGS) entry which is preliminary data.</text>
</comment>
<keyword evidence="3 4" id="KW-0802">TPR repeat</keyword>
<dbReference type="PANTHER" id="PTHR47870">
    <property type="entry name" value="CYTOCHROME C-TYPE BIOGENESIS PROTEIN CCMH"/>
    <property type="match status" value="1"/>
</dbReference>
<keyword evidence="1" id="KW-0677">Repeat</keyword>
<dbReference type="Gene3D" id="1.25.40.10">
    <property type="entry name" value="Tetratricopeptide repeat domain"/>
    <property type="match status" value="1"/>
</dbReference>
<dbReference type="InterPro" id="IPR056412">
    <property type="entry name" value="Ig_CycH"/>
</dbReference>
<dbReference type="RefSeq" id="WP_188365211.1">
    <property type="nucleotide sequence ID" value="NZ_BAABJF010000001.1"/>
</dbReference>